<gene>
    <name evidence="1" type="ORF">JMJ55_27170</name>
</gene>
<accession>A0ABS1VBG4</accession>
<dbReference type="EMBL" id="JAEUXJ010000024">
    <property type="protein sequence ID" value="MBL6459016.1"/>
    <property type="molecule type" value="Genomic_DNA"/>
</dbReference>
<evidence type="ECO:0000313" key="1">
    <source>
        <dbReference type="EMBL" id="MBL6459016.1"/>
    </source>
</evidence>
<evidence type="ECO:0000313" key="2">
    <source>
        <dbReference type="Proteomes" id="UP000606490"/>
    </source>
</evidence>
<proteinExistence type="predicted"/>
<organism evidence="1 2">
    <name type="scientific">Belnapia mucosa</name>
    <dbReference type="NCBI Taxonomy" id="2804532"/>
    <lineage>
        <taxon>Bacteria</taxon>
        <taxon>Pseudomonadati</taxon>
        <taxon>Pseudomonadota</taxon>
        <taxon>Alphaproteobacteria</taxon>
        <taxon>Acetobacterales</taxon>
        <taxon>Roseomonadaceae</taxon>
        <taxon>Belnapia</taxon>
    </lineage>
</organism>
<keyword evidence="2" id="KW-1185">Reference proteome</keyword>
<protein>
    <submittedName>
        <fullName evidence="1">Uncharacterized protein</fullName>
    </submittedName>
</protein>
<sequence>MPVLAVTEIAAWALIAGGFGYAALASRGVALATMAAGLAAIAAKTVLLNPA</sequence>
<comment type="caution">
    <text evidence="1">The sequence shown here is derived from an EMBL/GenBank/DDBJ whole genome shotgun (WGS) entry which is preliminary data.</text>
</comment>
<dbReference type="RefSeq" id="WP_202828750.1">
    <property type="nucleotide sequence ID" value="NZ_JAEUXJ010000024.1"/>
</dbReference>
<reference evidence="1 2" key="1">
    <citation type="submission" date="2021-01" db="EMBL/GenBank/DDBJ databases">
        <title>Belnapia mucosa sp. nov. and Belnapia arida sp. nov., isolated from the Tabernas Desert (Almeria, Spain).</title>
        <authorList>
            <person name="Molina-Menor E."/>
            <person name="Vidal-Verdu A."/>
            <person name="Calonge A."/>
            <person name="Satari L."/>
            <person name="Pereto Magraner J."/>
            <person name="Porcar Miralles M."/>
        </authorList>
    </citation>
    <scope>NUCLEOTIDE SEQUENCE [LARGE SCALE GENOMIC DNA]</scope>
    <source>
        <strain evidence="1 2">T6</strain>
    </source>
</reference>
<name>A0ABS1VBG4_9PROT</name>
<dbReference type="Proteomes" id="UP000606490">
    <property type="component" value="Unassembled WGS sequence"/>
</dbReference>